<protein>
    <recommendedName>
        <fullName evidence="8">Permease IIC component</fullName>
    </recommendedName>
</protein>
<keyword evidence="12" id="KW-1185">Reference proteome</keyword>
<evidence type="ECO:0000313" key="11">
    <source>
        <dbReference type="EMBL" id="GEK59859.1"/>
    </source>
</evidence>
<evidence type="ECO:0000256" key="4">
    <source>
        <dbReference type="ARBA" id="ARBA00022597"/>
    </source>
</evidence>
<feature type="transmembrane region" description="Helical" evidence="9">
    <location>
        <begin position="101"/>
        <end position="121"/>
    </location>
</feature>
<dbReference type="NCBIfam" id="TIGR00410">
    <property type="entry name" value="lacE"/>
    <property type="match status" value="1"/>
</dbReference>
<dbReference type="GO" id="GO:1901264">
    <property type="term" value="P:carbohydrate derivative transport"/>
    <property type="evidence" value="ECO:0007669"/>
    <property type="project" value="TreeGrafter"/>
</dbReference>
<feature type="transmembrane region" description="Helical" evidence="9">
    <location>
        <begin position="176"/>
        <end position="198"/>
    </location>
</feature>
<name>A0A510Y932_MARHA</name>
<evidence type="ECO:0000256" key="3">
    <source>
        <dbReference type="ARBA" id="ARBA00022475"/>
    </source>
</evidence>
<dbReference type="PANTHER" id="PTHR33989:SF11">
    <property type="entry name" value="LICHENAN PERMEASE IIC COMPONENT"/>
    <property type="match status" value="1"/>
</dbReference>
<dbReference type="Pfam" id="PF02378">
    <property type="entry name" value="PTS_EIIC"/>
    <property type="match status" value="1"/>
</dbReference>
<proteinExistence type="predicted"/>
<comment type="caution">
    <text evidence="11">The sequence shown here is derived from an EMBL/GenBank/DDBJ whole genome shotgun (WGS) entry which is preliminary data.</text>
</comment>
<evidence type="ECO:0000256" key="8">
    <source>
        <dbReference type="PIRNR" id="PIRNR006351"/>
    </source>
</evidence>
<reference evidence="11 12" key="1">
    <citation type="submission" date="2019-07" db="EMBL/GenBank/DDBJ databases">
        <title>Whole genome shotgun sequence of Marinococcus halophilus NBRC 102359.</title>
        <authorList>
            <person name="Hosoyama A."/>
            <person name="Uohara A."/>
            <person name="Ohji S."/>
            <person name="Ichikawa N."/>
        </authorList>
    </citation>
    <scope>NUCLEOTIDE SEQUENCE [LARGE SCALE GENOMIC DNA]</scope>
    <source>
        <strain evidence="11 12">NBRC 102359</strain>
    </source>
</reference>
<comment type="subcellular location">
    <subcellularLocation>
        <location evidence="1">Cell membrane</location>
        <topology evidence="1">Multi-pass membrane protein</topology>
    </subcellularLocation>
</comment>
<feature type="domain" description="PTS EIIC type-3" evidence="10">
    <location>
        <begin position="8"/>
        <end position="405"/>
    </location>
</feature>
<feature type="transmembrane region" description="Helical" evidence="9">
    <location>
        <begin position="32"/>
        <end position="52"/>
    </location>
</feature>
<sequence length="436" mass="47852">MNNFANWMDEKLSGPMARLAEQRHLQAIRDGVISALPFIIIGSFFLIIASPPLPQNWGVTEWASNNAADILIPYRLTMFIMSLYVAFGIGYNLARSYGIDALSGAQIAVAALLLTITPQIINETEYVLPMEPLGPAGLFVSMLCSIFAVEVMRLCKEKNVTIKMPPQVPTSVSRSFEALIPVAIVIVGISIVTVLIGLDIHHLVEQAVAPIVAVGDSFVGVIIPVFLITFFWSFGIHGVSIVGTVARPFWEVYLVENSAAVADGRNSLPHVAPETFFQWFIWIGGAGSTLGLVIVMLLFAKSKYSKTLGRTTAVPGLFNINEPIIFGAPIVLNPILIIPFVSIPLILATLSYIATVLGLVSETYVMPPWTLPAPIGAYLATGGDWRAIVLVFVNIFLSCMIYYPFFKIYDNQLLKQEKNEEEEEIDSDKKQKERTS</sequence>
<evidence type="ECO:0000256" key="6">
    <source>
        <dbReference type="ARBA" id="ARBA00022989"/>
    </source>
</evidence>
<keyword evidence="5 9" id="KW-0812">Transmembrane</keyword>
<dbReference type="RefSeq" id="WP_094908888.1">
    <property type="nucleotide sequence ID" value="NZ_BJUN01000020.1"/>
</dbReference>
<gene>
    <name evidence="11" type="ORF">MHA01_27640</name>
</gene>
<feature type="transmembrane region" description="Helical" evidence="9">
    <location>
        <begin position="72"/>
        <end position="94"/>
    </location>
</feature>
<evidence type="ECO:0000256" key="7">
    <source>
        <dbReference type="ARBA" id="ARBA00023136"/>
    </source>
</evidence>
<keyword evidence="3 8" id="KW-1003">Cell membrane</keyword>
<evidence type="ECO:0000256" key="1">
    <source>
        <dbReference type="ARBA" id="ARBA00004651"/>
    </source>
</evidence>
<dbReference type="GO" id="GO:0008982">
    <property type="term" value="F:protein-N(PI)-phosphohistidine-sugar phosphotransferase activity"/>
    <property type="evidence" value="ECO:0007669"/>
    <property type="project" value="UniProtKB-UniRule"/>
</dbReference>
<feature type="transmembrane region" description="Helical" evidence="9">
    <location>
        <begin position="345"/>
        <end position="365"/>
    </location>
</feature>
<dbReference type="GO" id="GO:0009401">
    <property type="term" value="P:phosphoenolpyruvate-dependent sugar phosphotransferase system"/>
    <property type="evidence" value="ECO:0007669"/>
    <property type="project" value="InterPro"/>
</dbReference>
<dbReference type="InterPro" id="IPR004796">
    <property type="entry name" value="PTS_IIC_cello"/>
</dbReference>
<feature type="transmembrane region" description="Helical" evidence="9">
    <location>
        <begin position="218"/>
        <end position="239"/>
    </location>
</feature>
<dbReference type="Proteomes" id="UP000321051">
    <property type="component" value="Unassembled WGS sequence"/>
</dbReference>
<evidence type="ECO:0000259" key="10">
    <source>
        <dbReference type="PROSITE" id="PS51105"/>
    </source>
</evidence>
<dbReference type="PIRSF" id="PIRSF006351">
    <property type="entry name" value="PTS_EIIC-Cellobiose"/>
    <property type="match status" value="1"/>
</dbReference>
<keyword evidence="2 8" id="KW-0813">Transport</keyword>
<feature type="transmembrane region" description="Helical" evidence="9">
    <location>
        <begin position="279"/>
        <end position="300"/>
    </location>
</feature>
<evidence type="ECO:0000256" key="5">
    <source>
        <dbReference type="ARBA" id="ARBA00022692"/>
    </source>
</evidence>
<feature type="transmembrane region" description="Helical" evidence="9">
    <location>
        <begin position="133"/>
        <end position="155"/>
    </location>
</feature>
<dbReference type="EMBL" id="BJUN01000020">
    <property type="protein sequence ID" value="GEK59859.1"/>
    <property type="molecule type" value="Genomic_DNA"/>
</dbReference>
<feature type="transmembrane region" description="Helical" evidence="9">
    <location>
        <begin position="385"/>
        <end position="406"/>
    </location>
</feature>
<dbReference type="InterPro" id="IPR004501">
    <property type="entry name" value="PTS_EIIC_3"/>
</dbReference>
<evidence type="ECO:0000313" key="12">
    <source>
        <dbReference type="Proteomes" id="UP000321051"/>
    </source>
</evidence>
<evidence type="ECO:0000256" key="2">
    <source>
        <dbReference type="ARBA" id="ARBA00022448"/>
    </source>
</evidence>
<organism evidence="11 12">
    <name type="scientific">Marinococcus halophilus</name>
    <dbReference type="NCBI Taxonomy" id="1371"/>
    <lineage>
        <taxon>Bacteria</taxon>
        <taxon>Bacillati</taxon>
        <taxon>Bacillota</taxon>
        <taxon>Bacilli</taxon>
        <taxon>Bacillales</taxon>
        <taxon>Bacillaceae</taxon>
        <taxon>Marinococcus</taxon>
    </lineage>
</organism>
<dbReference type="PANTHER" id="PTHR33989">
    <property type="match status" value="1"/>
</dbReference>
<dbReference type="InterPro" id="IPR051088">
    <property type="entry name" value="PTS_Sugar-EIIC/EIIB"/>
</dbReference>
<keyword evidence="6 9" id="KW-1133">Transmembrane helix</keyword>
<dbReference type="AlphaFoldDB" id="A0A510Y932"/>
<dbReference type="OrthoDB" id="1641940at2"/>
<dbReference type="InterPro" id="IPR003352">
    <property type="entry name" value="PTS_EIIC"/>
</dbReference>
<accession>A0A510Y932</accession>
<keyword evidence="4 8" id="KW-0762">Sugar transport</keyword>
<comment type="function">
    <text evidence="8">The phosphoenolpyruvate-dependent sugar phosphotransferase system (PTS), a major carbohydrate active -transport system, catalyzes the phosphorylation of incoming sugar substrates concomitant with their translocation across the cell membrane.</text>
</comment>
<dbReference type="GO" id="GO:0005886">
    <property type="term" value="C:plasma membrane"/>
    <property type="evidence" value="ECO:0007669"/>
    <property type="project" value="UniProtKB-SubCell"/>
</dbReference>
<dbReference type="PROSITE" id="PS51105">
    <property type="entry name" value="PTS_EIIC_TYPE_3"/>
    <property type="match status" value="1"/>
</dbReference>
<evidence type="ECO:0000256" key="9">
    <source>
        <dbReference type="SAM" id="Phobius"/>
    </source>
</evidence>
<keyword evidence="7 8" id="KW-0472">Membrane</keyword>